<feature type="domain" description="EF-hand" evidence="9">
    <location>
        <begin position="260"/>
        <end position="295"/>
    </location>
</feature>
<dbReference type="GO" id="GO:0005216">
    <property type="term" value="F:monoatomic ion channel activity"/>
    <property type="evidence" value="ECO:0007669"/>
    <property type="project" value="InterPro"/>
</dbReference>
<keyword evidence="6 8" id="KW-0472">Membrane</keyword>
<feature type="transmembrane region" description="Helical" evidence="8">
    <location>
        <begin position="151"/>
        <end position="168"/>
    </location>
</feature>
<keyword evidence="3" id="KW-0677">Repeat</keyword>
<reference evidence="11" key="1">
    <citation type="journal article" date="2015" name="PLoS Genet.">
        <title>Genome Sequence and Transcriptome Analyses of Chrysochromulina tobin: Metabolic Tools for Enhanced Algal Fitness in the Prominent Order Prymnesiales (Haptophyceae).</title>
        <authorList>
            <person name="Hovde B.T."/>
            <person name="Deodato C.R."/>
            <person name="Hunsperger H.M."/>
            <person name="Ryken S.A."/>
            <person name="Yost W."/>
            <person name="Jha R.K."/>
            <person name="Patterson J."/>
            <person name="Monnat R.J. Jr."/>
            <person name="Barlow S.B."/>
            <person name="Starkenburg S.R."/>
            <person name="Cattolico R.A."/>
        </authorList>
    </citation>
    <scope>NUCLEOTIDE SEQUENCE</scope>
    <source>
        <strain evidence="11">CCMP291</strain>
    </source>
</reference>
<dbReference type="EMBL" id="JWZX01002244">
    <property type="protein sequence ID" value="KOO30348.1"/>
    <property type="molecule type" value="Genomic_DNA"/>
</dbReference>
<dbReference type="PANTHER" id="PTHR43215:SF14">
    <property type="entry name" value="RADIAL SPOKE HEAD 1 HOMOLOG"/>
    <property type="match status" value="1"/>
</dbReference>
<keyword evidence="2 8" id="KW-0812">Transmembrane</keyword>
<gene>
    <name evidence="10" type="ORF">Ctob_006291</name>
</gene>
<dbReference type="Pfam" id="PF02493">
    <property type="entry name" value="MORN"/>
    <property type="match status" value="14"/>
</dbReference>
<dbReference type="InterPro" id="IPR002048">
    <property type="entry name" value="EF_hand_dom"/>
</dbReference>
<dbReference type="InterPro" id="IPR018247">
    <property type="entry name" value="EF_Hand_1_Ca_BS"/>
</dbReference>
<dbReference type="AlphaFoldDB" id="A0A0M0JW25"/>
<dbReference type="InterPro" id="IPR011992">
    <property type="entry name" value="EF-hand-dom_pair"/>
</dbReference>
<dbReference type="PANTHER" id="PTHR43215">
    <property type="entry name" value="RADIAL SPOKE HEAD 1 HOMOLOG"/>
    <property type="match status" value="1"/>
</dbReference>
<dbReference type="InterPro" id="IPR003409">
    <property type="entry name" value="MORN"/>
</dbReference>
<feature type="transmembrane region" description="Helical" evidence="8">
    <location>
        <begin position="117"/>
        <end position="136"/>
    </location>
</feature>
<proteinExistence type="predicted"/>
<protein>
    <submittedName>
        <fullName evidence="10">Morn repeat-containing protein</fullName>
    </submittedName>
</protein>
<dbReference type="PROSITE" id="PS00018">
    <property type="entry name" value="EF_HAND_1"/>
    <property type="match status" value="1"/>
</dbReference>
<feature type="compositionally biased region" description="Basic and acidic residues" evidence="7">
    <location>
        <begin position="205"/>
        <end position="214"/>
    </location>
</feature>
<dbReference type="Gene3D" id="1.10.287.70">
    <property type="match status" value="1"/>
</dbReference>
<keyword evidence="11" id="KW-1185">Reference proteome</keyword>
<dbReference type="InterPro" id="IPR005821">
    <property type="entry name" value="Ion_trans_dom"/>
</dbReference>
<dbReference type="SUPFAM" id="SSF82185">
    <property type="entry name" value="Histone H3 K4-specific methyltransferase SET7/9 N-terminal domain"/>
    <property type="match status" value="4"/>
</dbReference>
<dbReference type="Pfam" id="PF00520">
    <property type="entry name" value="Ion_trans"/>
    <property type="match status" value="1"/>
</dbReference>
<feature type="transmembrane region" description="Helical" evidence="8">
    <location>
        <begin position="175"/>
        <end position="197"/>
    </location>
</feature>
<dbReference type="SUPFAM" id="SSF81324">
    <property type="entry name" value="Voltage-gated potassium channels"/>
    <property type="match status" value="1"/>
</dbReference>
<evidence type="ECO:0000256" key="1">
    <source>
        <dbReference type="ARBA" id="ARBA00004141"/>
    </source>
</evidence>
<evidence type="ECO:0000256" key="5">
    <source>
        <dbReference type="ARBA" id="ARBA00022989"/>
    </source>
</evidence>
<dbReference type="OrthoDB" id="270720at2759"/>
<evidence type="ECO:0000256" key="3">
    <source>
        <dbReference type="ARBA" id="ARBA00022737"/>
    </source>
</evidence>
<dbReference type="Proteomes" id="UP000037460">
    <property type="component" value="Unassembled WGS sequence"/>
</dbReference>
<evidence type="ECO:0000313" key="11">
    <source>
        <dbReference type="Proteomes" id="UP000037460"/>
    </source>
</evidence>
<organism evidence="10 11">
    <name type="scientific">Chrysochromulina tobinii</name>
    <dbReference type="NCBI Taxonomy" id="1460289"/>
    <lineage>
        <taxon>Eukaryota</taxon>
        <taxon>Haptista</taxon>
        <taxon>Haptophyta</taxon>
        <taxon>Prymnesiophyceae</taxon>
        <taxon>Prymnesiales</taxon>
        <taxon>Chrysochromulinaceae</taxon>
        <taxon>Chrysochromulina</taxon>
    </lineage>
</organism>
<evidence type="ECO:0000256" key="6">
    <source>
        <dbReference type="ARBA" id="ARBA00023136"/>
    </source>
</evidence>
<feature type="transmembrane region" description="Helical" evidence="8">
    <location>
        <begin position="45"/>
        <end position="67"/>
    </location>
</feature>
<name>A0A0M0JW25_9EUKA</name>
<dbReference type="GO" id="GO:0016020">
    <property type="term" value="C:membrane"/>
    <property type="evidence" value="ECO:0007669"/>
    <property type="project" value="UniProtKB-SubCell"/>
</dbReference>
<evidence type="ECO:0000256" key="7">
    <source>
        <dbReference type="SAM" id="MobiDB-lite"/>
    </source>
</evidence>
<evidence type="ECO:0000259" key="9">
    <source>
        <dbReference type="PROSITE" id="PS50222"/>
    </source>
</evidence>
<keyword evidence="5 8" id="KW-1133">Transmembrane helix</keyword>
<accession>A0A0M0JW25</accession>
<evidence type="ECO:0000256" key="8">
    <source>
        <dbReference type="SAM" id="Phobius"/>
    </source>
</evidence>
<evidence type="ECO:0000256" key="4">
    <source>
        <dbReference type="ARBA" id="ARBA00022837"/>
    </source>
</evidence>
<comment type="caution">
    <text evidence="10">The sequence shown here is derived from an EMBL/GenBank/DDBJ whole genome shotgun (WGS) entry which is preliminary data.</text>
</comment>
<evidence type="ECO:0000313" key="10">
    <source>
        <dbReference type="EMBL" id="KOO30348.1"/>
    </source>
</evidence>
<dbReference type="GO" id="GO:0005509">
    <property type="term" value="F:calcium ion binding"/>
    <property type="evidence" value="ECO:0007669"/>
    <property type="project" value="InterPro"/>
</dbReference>
<feature type="region of interest" description="Disordered" evidence="7">
    <location>
        <begin position="205"/>
        <end position="226"/>
    </location>
</feature>
<dbReference type="PROSITE" id="PS50222">
    <property type="entry name" value="EF_HAND_2"/>
    <property type="match status" value="1"/>
</dbReference>
<comment type="subcellular location">
    <subcellularLocation>
        <location evidence="1">Membrane</location>
        <topology evidence="1">Multi-pass membrane protein</topology>
    </subcellularLocation>
</comment>
<dbReference type="PRINTS" id="PR00169">
    <property type="entry name" value="KCHANNEL"/>
</dbReference>
<dbReference type="SUPFAM" id="SSF47473">
    <property type="entry name" value="EF-hand"/>
    <property type="match status" value="1"/>
</dbReference>
<dbReference type="Gene3D" id="2.20.110.10">
    <property type="entry name" value="Histone H3 K4-specific methyltransferase SET7/9 N-terminal domain"/>
    <property type="match status" value="7"/>
</dbReference>
<evidence type="ECO:0000256" key="2">
    <source>
        <dbReference type="ARBA" id="ARBA00022692"/>
    </source>
</evidence>
<sequence>MLETVPEIRRPYKLYFELSENIFTSIFTLEYLVRVSIARPKPASFICSFFGLVDLCAVLPSLIVVMLLPDSGAATNLRLVRVLRLLRVFRVLHFVGLSDEAEALRAAFWASRRKIGVFLYMILTIVTVMGTIVYVVEDNTHSGFTSIPRSIYWAIVTVTTVGYGDIAPQTVSGQTIASIMMILGYAILAVPTGIVVADLQMRETSVTHEEETHQMEAAPQTSPPGSHLLDAESSFRIVSKGSARIPIASMKAYLREKKVVQDELIDSIVAGLDINGDGEIDLDEWTQGYSTIAPGSMSPSHPPATLPADGTAYEPIPQMTQSVEALIPGSSQGPPGTYMYRYPDGAVYEGEYKAGKIEGRGVFRYASGDVYEGVWKSGVREGQGTYRYASNAVYEGQYKRDQKEGRGTFRYADGGVYEGGWKAGQREGQGTYRFVSGDVYEGEYKAGQEEGQGKIRYADGAVYEGEYIAGQREGRGTTRYASGAVYFGEYKADERHGQGTYRYASGDIYEGEYKAGLAEGRGTFRHADGGVYEGEWKADQKDGHGTHRHANGAVYDGQYKAGQRERRGTFRYADGATFQGEWKAGQREGQGTYRFISGDVYEGEYKDGQEEGRGTFRYADGAVYEGEYIAGQREGRGTFRHADGGVYEGEYKLGQRQGRGMFRYADGHTEVSVFDAGVRVGEGVRLTADTRTAWRLQHGQPLEEISIEEAKRVIERLALPMPLGLT</sequence>
<keyword evidence="4" id="KW-0106">Calcium</keyword>
<dbReference type="SMART" id="SM00698">
    <property type="entry name" value="MORN"/>
    <property type="match status" value="14"/>
</dbReference>